<dbReference type="PANTHER" id="PTHR12486">
    <property type="entry name" value="APRATAXIN-RELATED"/>
    <property type="match status" value="1"/>
</dbReference>
<accession>A0A835YJP7</accession>
<evidence type="ECO:0000259" key="5">
    <source>
        <dbReference type="PROSITE" id="PS51084"/>
    </source>
</evidence>
<reference evidence="6" key="1">
    <citation type="submission" date="2021-02" db="EMBL/GenBank/DDBJ databases">
        <title>First Annotated Genome of the Yellow-green Alga Tribonema minus.</title>
        <authorList>
            <person name="Mahan K.M."/>
        </authorList>
    </citation>
    <scope>NUCLEOTIDE SEQUENCE</scope>
    <source>
        <strain evidence="6">UTEX B ZZ1240</strain>
    </source>
</reference>
<dbReference type="EMBL" id="JAFCMP010000554">
    <property type="protein sequence ID" value="KAG5175102.1"/>
    <property type="molecule type" value="Genomic_DNA"/>
</dbReference>
<dbReference type="Proteomes" id="UP000664859">
    <property type="component" value="Unassembled WGS sequence"/>
</dbReference>
<keyword evidence="7" id="KW-1185">Reference proteome</keyword>
<organism evidence="6 7">
    <name type="scientific">Tribonema minus</name>
    <dbReference type="NCBI Taxonomy" id="303371"/>
    <lineage>
        <taxon>Eukaryota</taxon>
        <taxon>Sar</taxon>
        <taxon>Stramenopiles</taxon>
        <taxon>Ochrophyta</taxon>
        <taxon>PX clade</taxon>
        <taxon>Xanthophyceae</taxon>
        <taxon>Tribonematales</taxon>
        <taxon>Tribonemataceae</taxon>
        <taxon>Tribonema</taxon>
    </lineage>
</organism>
<dbReference type="Gene3D" id="3.30.428.10">
    <property type="entry name" value="HIT-like"/>
    <property type="match status" value="1"/>
</dbReference>
<dbReference type="PANTHER" id="PTHR12486:SF5">
    <property type="entry name" value="ADENOSINE 5'-MONOPHOSPHORAMIDASE HINT3"/>
    <property type="match status" value="1"/>
</dbReference>
<dbReference type="GO" id="GO:0000166">
    <property type="term" value="F:nucleotide binding"/>
    <property type="evidence" value="ECO:0007669"/>
    <property type="project" value="UniProtKB-KW"/>
</dbReference>
<keyword evidence="2" id="KW-0378">Hydrolase</keyword>
<evidence type="ECO:0000256" key="1">
    <source>
        <dbReference type="ARBA" id="ARBA00022741"/>
    </source>
</evidence>
<dbReference type="AlphaFoldDB" id="A0A835YJP7"/>
<evidence type="ECO:0000256" key="2">
    <source>
        <dbReference type="ARBA" id="ARBA00022801"/>
    </source>
</evidence>
<dbReference type="InterPro" id="IPR036265">
    <property type="entry name" value="HIT-like_sf"/>
</dbReference>
<gene>
    <name evidence="6" type="ORF">JKP88DRAFT_339494</name>
</gene>
<dbReference type="SUPFAM" id="SSF54197">
    <property type="entry name" value="HIT-like"/>
    <property type="match status" value="1"/>
</dbReference>
<evidence type="ECO:0000313" key="7">
    <source>
        <dbReference type="Proteomes" id="UP000664859"/>
    </source>
</evidence>
<dbReference type="OrthoDB" id="1915375at2759"/>
<evidence type="ECO:0000256" key="4">
    <source>
        <dbReference type="PROSITE-ProRule" id="PRU00464"/>
    </source>
</evidence>
<feature type="short sequence motif" description="Histidine triad motif" evidence="4">
    <location>
        <begin position="122"/>
        <end position="126"/>
    </location>
</feature>
<dbReference type="InterPro" id="IPR001310">
    <property type="entry name" value="Histidine_triad_HIT"/>
</dbReference>
<comment type="caution">
    <text evidence="6">The sequence shown here is derived from an EMBL/GenBank/DDBJ whole genome shotgun (WGS) entry which is preliminary data.</text>
</comment>
<keyword evidence="1" id="KW-0547">Nucleotide-binding</keyword>
<dbReference type="GO" id="GO:0016787">
    <property type="term" value="F:hydrolase activity"/>
    <property type="evidence" value="ECO:0007669"/>
    <property type="project" value="UniProtKB-KW"/>
</dbReference>
<feature type="active site" description="Tele-AMP-histidine intermediate" evidence="3">
    <location>
        <position position="126"/>
    </location>
</feature>
<dbReference type="InterPro" id="IPR011146">
    <property type="entry name" value="HIT-like"/>
</dbReference>
<name>A0A835YJP7_9STRA</name>
<evidence type="ECO:0000256" key="3">
    <source>
        <dbReference type="PIRSR" id="PIRSR601310-1"/>
    </source>
</evidence>
<dbReference type="PROSITE" id="PS51084">
    <property type="entry name" value="HIT_2"/>
    <property type="match status" value="1"/>
</dbReference>
<proteinExistence type="predicted"/>
<dbReference type="PRINTS" id="PR00332">
    <property type="entry name" value="HISTRIAD"/>
</dbReference>
<evidence type="ECO:0000313" key="6">
    <source>
        <dbReference type="EMBL" id="KAG5175102.1"/>
    </source>
</evidence>
<sequence>MGGLRLGHVAKGVTYDADNKIISCLFCNFARRTDAKPLLFEDDHCVAFLPLDIAAEQHILVVPKTHIKTVNDLRTEDASLAAHMRQVATATLTQQAAAQARTLDPRDIRLTYHAPPFNSIDHLHLHAFEMPFAKNPLLSIKYAPWALWCKQHEDVERRLTAAAAVAAEAAAPFPEP</sequence>
<dbReference type="Pfam" id="PF11969">
    <property type="entry name" value="DcpS_C"/>
    <property type="match status" value="1"/>
</dbReference>
<feature type="domain" description="HIT" evidence="5">
    <location>
        <begin position="25"/>
        <end position="138"/>
    </location>
</feature>
<protein>
    <submittedName>
        <fullName evidence="6">HIT-like domain-containing protein</fullName>
    </submittedName>
</protein>